<reference evidence="1 2" key="1">
    <citation type="submission" date="2019-08" db="EMBL/GenBank/DDBJ databases">
        <title>Sphingorhabdus soil sp. nov., isolated from arctic soil.</title>
        <authorList>
            <person name="Liu Y."/>
        </authorList>
    </citation>
    <scope>NUCLEOTIDE SEQUENCE [LARGE SCALE GENOMIC DNA]</scope>
    <source>
        <strain evidence="1 2">D-2Q-5-6</strain>
    </source>
</reference>
<sequence length="124" mass="13394">MNESLFTHGAFDSARPLARPDFEVMMTLASLRQVNSPTARLAMAGTHGGADDTICALTILAGLARSLNRDGTASFYDLSHLAANDGWPLPRSERAVNLGISTYVQSLVLNATDRPELTEVFEDK</sequence>
<dbReference type="AlphaFoldDB" id="A0A5C6UKJ9"/>
<organism evidence="1 2">
    <name type="scientific">Flavisphingopyxis soli</name>
    <dbReference type="NCBI Taxonomy" id="2601267"/>
    <lineage>
        <taxon>Bacteria</taxon>
        <taxon>Pseudomonadati</taxon>
        <taxon>Pseudomonadota</taxon>
        <taxon>Alphaproteobacteria</taxon>
        <taxon>Sphingomonadales</taxon>
        <taxon>Sphingopyxidaceae</taxon>
        <taxon>Flavisphingopyxis</taxon>
    </lineage>
</organism>
<proteinExistence type="predicted"/>
<dbReference type="EMBL" id="VOPY01000001">
    <property type="protein sequence ID" value="TXC73622.1"/>
    <property type="molecule type" value="Genomic_DNA"/>
</dbReference>
<evidence type="ECO:0000313" key="2">
    <source>
        <dbReference type="Proteomes" id="UP000321129"/>
    </source>
</evidence>
<evidence type="ECO:0000313" key="1">
    <source>
        <dbReference type="EMBL" id="TXC73622.1"/>
    </source>
</evidence>
<name>A0A5C6UKJ9_9SPHN</name>
<dbReference type="Proteomes" id="UP000321129">
    <property type="component" value="Unassembled WGS sequence"/>
</dbReference>
<protein>
    <submittedName>
        <fullName evidence="1">Uncharacterized protein</fullName>
    </submittedName>
</protein>
<keyword evidence="2" id="KW-1185">Reference proteome</keyword>
<comment type="caution">
    <text evidence="1">The sequence shown here is derived from an EMBL/GenBank/DDBJ whole genome shotgun (WGS) entry which is preliminary data.</text>
</comment>
<accession>A0A5C6UKJ9</accession>
<gene>
    <name evidence="1" type="ORF">FSZ31_02450</name>
</gene>
<dbReference type="RefSeq" id="WP_147121458.1">
    <property type="nucleotide sequence ID" value="NZ_VOPY01000001.1"/>
</dbReference>